<name>A0A977KLM5_9CAUD</name>
<protein>
    <submittedName>
        <fullName evidence="1">Uncharacterized protein</fullName>
    </submittedName>
</protein>
<gene>
    <name evidence="1" type="primary">42</name>
    <name evidence="1" type="ORF">SEA_OBLADI_42</name>
</gene>
<keyword evidence="2" id="KW-1185">Reference proteome</keyword>
<reference evidence="1" key="1">
    <citation type="submission" date="2022-08" db="EMBL/GenBank/DDBJ databases">
        <authorList>
            <person name="Abuwarda M.A."/>
            <person name="Alvarez A."/>
            <person name="Batteikh M."/>
            <person name="Baughman A.P."/>
            <person name="Chavez V."/>
            <person name="Cheng C."/>
            <person name="Cosentino E.J."/>
            <person name="Di Blasi D.L."/>
            <person name="Dooley N.L."/>
            <person name="Empson B.M."/>
            <person name="Erfanian K."/>
            <person name="Esparza P.D."/>
            <person name="Fleming H.S."/>
            <person name="Ghannam M.S."/>
            <person name="Gibbons A.C."/>
            <person name="Gonzalez C."/>
            <person name="Huq N.E."/>
            <person name="Jin K."/>
            <person name="Kamarzar M."/>
            <person name="Khaine A."/>
            <person name="Krug K.R."/>
            <person name="Lee A."/>
            <person name="Liao S."/>
            <person name="Light I."/>
            <person name="Ma Y."/>
            <person name="Magaling J.M."/>
            <person name="McLinden K.C."/>
            <person name="Melkote A."/>
            <person name="Montoya Serpas C.A."/>
            <person name="Niazmandi K."/>
            <person name="Ostroske E.C."/>
            <person name="Paek B.H."/>
            <person name="Rajiv S."/>
            <person name="Santos C.E."/>
            <person name="Semaan S.A."/>
            <person name="Senthilvelan J."/>
            <person name="Sheppy T.E."/>
            <person name="Stephenson J.C."/>
            <person name="Tenney M.E."/>
            <person name="Teoh N."/>
            <person name="Thorp J.P."/>
            <person name="Turon Font G."/>
            <person name="Uvarov E.V."/>
            <person name="Verpukhovskiy P."/>
            <person name="Wang J."/>
            <person name="Whang A.Y."/>
            <person name="Wright N.E."/>
            <person name="Wu M."/>
            <person name="Zhuang C."/>
            <person name="Bruns J.A."/>
            <person name="Chai A.E."/>
            <person name="Parikh H."/>
            <person name="Zorawik M."/>
            <person name="Garza D.R."/>
            <person name="Ngo R.T."/>
            <person name="Reddi K."/>
            <person name="Garcia-Vedrenne A.E."/>
            <person name="Freise A.C."/>
            <person name="Balish M.F."/>
            <person name="Garlena R.A."/>
            <person name="Russell D.A."/>
            <person name="Jacobs-Sera D."/>
            <person name="Hatfull G.F."/>
        </authorList>
    </citation>
    <scope>NUCLEOTIDE SEQUENCE</scope>
</reference>
<sequence length="85" mass="9236">MTGSTPSVAELYGDGPEYPTGVYIRRADGRTIPAEVVYAGYDAERDLECFVAVNATSLPGDTVGWEYLPQRSLIRIEGVAPAWRA</sequence>
<accession>A0A977KLM5</accession>
<organism evidence="1 2">
    <name type="scientific">Gordonia phage ObLaDi</name>
    <dbReference type="NCBI Taxonomy" id="2978487"/>
    <lineage>
        <taxon>Viruses</taxon>
        <taxon>Duplodnaviria</taxon>
        <taxon>Heunggongvirae</taxon>
        <taxon>Uroviricota</taxon>
        <taxon>Caudoviricetes</taxon>
        <taxon>Kruegerviridae</taxon>
        <taxon>Cafassovirus</taxon>
        <taxon>Cafassovirus obladi</taxon>
    </lineage>
</organism>
<dbReference type="Proteomes" id="UP001064297">
    <property type="component" value="Segment"/>
</dbReference>
<proteinExistence type="predicted"/>
<evidence type="ECO:0000313" key="1">
    <source>
        <dbReference type="EMBL" id="UXE03765.1"/>
    </source>
</evidence>
<evidence type="ECO:0000313" key="2">
    <source>
        <dbReference type="Proteomes" id="UP001064297"/>
    </source>
</evidence>
<dbReference type="EMBL" id="OP297535">
    <property type="protein sequence ID" value="UXE03765.1"/>
    <property type="molecule type" value="Genomic_DNA"/>
</dbReference>